<protein>
    <submittedName>
        <fullName evidence="3">Uncharacterized protein</fullName>
    </submittedName>
</protein>
<dbReference type="EMBL" id="LWDD02000788">
    <property type="protein sequence ID" value="KAE8256667.1"/>
    <property type="molecule type" value="Genomic_DNA"/>
</dbReference>
<accession>A0A177UTN1</accession>
<keyword evidence="1" id="KW-0732">Signal</keyword>
<proteinExistence type="predicted"/>
<comment type="caution">
    <text evidence="3">The sequence shown here is derived from an EMBL/GenBank/DDBJ whole genome shotgun (WGS) entry which is preliminary data.</text>
</comment>
<dbReference type="EMBL" id="CAJHJG010004657">
    <property type="protein sequence ID" value="CAD6943036.1"/>
    <property type="molecule type" value="Genomic_DNA"/>
</dbReference>
<evidence type="ECO:0000313" key="2">
    <source>
        <dbReference type="EMBL" id="CAD6943036.1"/>
    </source>
</evidence>
<evidence type="ECO:0000313" key="4">
    <source>
        <dbReference type="Proteomes" id="UP000077671"/>
    </source>
</evidence>
<feature type="chain" id="PRO_5044550210" evidence="1">
    <location>
        <begin position="22"/>
        <end position="145"/>
    </location>
</feature>
<reference evidence="3" key="1">
    <citation type="submission" date="2016-04" db="EMBL/GenBank/DDBJ databases">
        <authorList>
            <person name="Nguyen H.D."/>
            <person name="Kesanakurti P."/>
            <person name="Cullis J."/>
            <person name="Levesque C.A."/>
            <person name="Hambleton S."/>
        </authorList>
    </citation>
    <scope>NUCLEOTIDE SEQUENCE</scope>
    <source>
        <strain evidence="3">DAOMC 238032</strain>
    </source>
</reference>
<gene>
    <name evidence="3" type="ORF">A4X03_0g5176</name>
    <name evidence="2" type="ORF">JKIAZH3_G6946</name>
</gene>
<organism evidence="3 4">
    <name type="scientific">Tilletia caries</name>
    <name type="common">wheat bunt fungus</name>
    <dbReference type="NCBI Taxonomy" id="13290"/>
    <lineage>
        <taxon>Eukaryota</taxon>
        <taxon>Fungi</taxon>
        <taxon>Dikarya</taxon>
        <taxon>Basidiomycota</taxon>
        <taxon>Ustilaginomycotina</taxon>
        <taxon>Exobasidiomycetes</taxon>
        <taxon>Tilletiales</taxon>
        <taxon>Tilletiaceae</taxon>
        <taxon>Tilletia</taxon>
    </lineage>
</organism>
<dbReference type="AlphaFoldDB" id="A0A177UTN1"/>
<dbReference type="Proteomes" id="UP000077671">
    <property type="component" value="Unassembled WGS sequence"/>
</dbReference>
<name>A0A177UTN1_9BASI</name>
<reference evidence="2" key="3">
    <citation type="submission" date="2020-10" db="EMBL/GenBank/DDBJ databases">
        <authorList>
            <person name="Sedaghatjoo S."/>
        </authorList>
    </citation>
    <scope>NUCLEOTIDE SEQUENCE</scope>
    <source>
        <strain evidence="2">AZH3</strain>
    </source>
</reference>
<keyword evidence="5" id="KW-1185">Reference proteome</keyword>
<evidence type="ECO:0000256" key="1">
    <source>
        <dbReference type="SAM" id="SignalP"/>
    </source>
</evidence>
<dbReference type="Proteomes" id="UP000836402">
    <property type="component" value="Unassembled WGS sequence"/>
</dbReference>
<reference evidence="3" key="2">
    <citation type="journal article" date="2019" name="IMA Fungus">
        <title>Genome sequencing and comparison of five Tilletia species to identify candidate genes for the detection of regulated species infecting wheat.</title>
        <authorList>
            <person name="Nguyen H.D.T."/>
            <person name="Sultana T."/>
            <person name="Kesanakurti P."/>
            <person name="Hambleton S."/>
        </authorList>
    </citation>
    <scope>NUCLEOTIDE SEQUENCE</scope>
    <source>
        <strain evidence="3">DAOMC 238032</strain>
    </source>
</reference>
<sequence>MISSVWSKLFLFPLLACAAVASQDDETFKDICNTSGFHCVNIHQDNSWVSGTFYHLSGSSAYDTWSTGDQLTYLYKDGAKVSMEFRNATLTIHLGKYRSTLKLGGLPGGGPIEARFDTGTNAVSESTPFIVSPAGPHTVWVNAMV</sequence>
<evidence type="ECO:0000313" key="3">
    <source>
        <dbReference type="EMBL" id="KAE8256667.1"/>
    </source>
</evidence>
<evidence type="ECO:0000313" key="5">
    <source>
        <dbReference type="Proteomes" id="UP000836402"/>
    </source>
</evidence>
<feature type="signal peptide" evidence="1">
    <location>
        <begin position="1"/>
        <end position="21"/>
    </location>
</feature>